<evidence type="ECO:0000313" key="2">
    <source>
        <dbReference type="Proteomes" id="UP000742460"/>
    </source>
</evidence>
<reference evidence="1" key="1">
    <citation type="journal article" date="2021" name="PeerJ">
        <title>Extensive microbial diversity within the chicken gut microbiome revealed by metagenomics and culture.</title>
        <authorList>
            <person name="Gilroy R."/>
            <person name="Ravi A."/>
            <person name="Getino M."/>
            <person name="Pursley I."/>
            <person name="Horton D.L."/>
            <person name="Alikhan N.F."/>
            <person name="Baker D."/>
            <person name="Gharbi K."/>
            <person name="Hall N."/>
            <person name="Watson M."/>
            <person name="Adriaenssens E.M."/>
            <person name="Foster-Nyarko E."/>
            <person name="Jarju S."/>
            <person name="Secka A."/>
            <person name="Antonio M."/>
            <person name="Oren A."/>
            <person name="Chaudhuri R.R."/>
            <person name="La Ragione R."/>
            <person name="Hildebrand F."/>
            <person name="Pallen M.J."/>
        </authorList>
    </citation>
    <scope>NUCLEOTIDE SEQUENCE</scope>
    <source>
        <strain evidence="1">ChiGjej5B5-22894</strain>
    </source>
</reference>
<sequence>MMMSACTAGGGAAAPLEEAREEIDALVVELQEAVALDEDLSWEGPTGEALAEDDEGICRWRPGEWTTELALPEDDPDWAEREQRLDAVLQEHGLQALGDPGYTGGSAYGFETAGPAGGVLRIDSWKG</sequence>
<evidence type="ECO:0000313" key="1">
    <source>
        <dbReference type="EMBL" id="HJG90271.1"/>
    </source>
</evidence>
<dbReference type="EMBL" id="DYUE01000029">
    <property type="protein sequence ID" value="HJG90271.1"/>
    <property type="molecule type" value="Genomic_DNA"/>
</dbReference>
<dbReference type="Proteomes" id="UP000742460">
    <property type="component" value="Unassembled WGS sequence"/>
</dbReference>
<gene>
    <name evidence="1" type="ORF">K8V81_00960</name>
</gene>
<accession>A0A921MUE2</accession>
<protein>
    <submittedName>
        <fullName evidence="1">Uncharacterized protein</fullName>
    </submittedName>
</protein>
<proteinExistence type="predicted"/>
<dbReference type="AlphaFoldDB" id="A0A921MUE2"/>
<organism evidence="1 2">
    <name type="scientific">Brachybacterium massiliense</name>
    <dbReference type="NCBI Taxonomy" id="1755098"/>
    <lineage>
        <taxon>Bacteria</taxon>
        <taxon>Bacillati</taxon>
        <taxon>Actinomycetota</taxon>
        <taxon>Actinomycetes</taxon>
        <taxon>Micrococcales</taxon>
        <taxon>Dermabacteraceae</taxon>
        <taxon>Brachybacterium</taxon>
    </lineage>
</organism>
<name>A0A921MUE2_9MICO</name>
<comment type="caution">
    <text evidence="1">The sequence shown here is derived from an EMBL/GenBank/DDBJ whole genome shotgun (WGS) entry which is preliminary data.</text>
</comment>
<feature type="non-terminal residue" evidence="1">
    <location>
        <position position="127"/>
    </location>
</feature>
<reference evidence="1" key="2">
    <citation type="submission" date="2021-09" db="EMBL/GenBank/DDBJ databases">
        <authorList>
            <person name="Gilroy R."/>
        </authorList>
    </citation>
    <scope>NUCLEOTIDE SEQUENCE</scope>
    <source>
        <strain evidence="1">ChiGjej5B5-22894</strain>
    </source>
</reference>